<dbReference type="EMBL" id="JANCYU010000038">
    <property type="protein sequence ID" value="KAK4526219.1"/>
    <property type="molecule type" value="Genomic_DNA"/>
</dbReference>
<keyword evidence="2" id="KW-1185">Reference proteome</keyword>
<dbReference type="AlphaFoldDB" id="A0AAV9IFX0"/>
<organism evidence="1 2">
    <name type="scientific">Galdieria yellowstonensis</name>
    <dbReference type="NCBI Taxonomy" id="3028027"/>
    <lineage>
        <taxon>Eukaryota</taxon>
        <taxon>Rhodophyta</taxon>
        <taxon>Bangiophyceae</taxon>
        <taxon>Galdieriales</taxon>
        <taxon>Galdieriaceae</taxon>
        <taxon>Galdieria</taxon>
    </lineage>
</organism>
<reference evidence="1 2" key="1">
    <citation type="submission" date="2022-07" db="EMBL/GenBank/DDBJ databases">
        <title>Genome-wide signatures of adaptation to extreme environments.</title>
        <authorList>
            <person name="Cho C.H."/>
            <person name="Yoon H.S."/>
        </authorList>
    </citation>
    <scope>NUCLEOTIDE SEQUENCE [LARGE SCALE GENOMIC DNA]</scope>
    <source>
        <strain evidence="1 2">108.79 E11</strain>
    </source>
</reference>
<sequence>MSSFAELDKESSFYKVAIVDRRRDVFVVTNTFYKLQVCRDELLKETNYKLTLAFCSALIWMWKDRAGKKLATEFVGFSWCELGFRVLGIDWKNEKRSISLFIFQQVPSGKVVSFLQPLLLNSFVHFVMPSNSQNLETCMS</sequence>
<gene>
    <name evidence="1" type="ORF">GAYE_SCF22MG4133</name>
</gene>
<protein>
    <submittedName>
        <fullName evidence="1">Uncharacterized protein</fullName>
    </submittedName>
</protein>
<accession>A0AAV9IFX0</accession>
<evidence type="ECO:0000313" key="2">
    <source>
        <dbReference type="Proteomes" id="UP001300502"/>
    </source>
</evidence>
<proteinExistence type="predicted"/>
<dbReference type="Proteomes" id="UP001300502">
    <property type="component" value="Unassembled WGS sequence"/>
</dbReference>
<name>A0AAV9IFX0_9RHOD</name>
<comment type="caution">
    <text evidence="1">The sequence shown here is derived from an EMBL/GenBank/DDBJ whole genome shotgun (WGS) entry which is preliminary data.</text>
</comment>
<evidence type="ECO:0000313" key="1">
    <source>
        <dbReference type="EMBL" id="KAK4526219.1"/>
    </source>
</evidence>